<comment type="similarity">
    <text evidence="2">Belongs to the phosphohexose mutase family.</text>
</comment>
<protein>
    <recommendedName>
        <fullName evidence="4">Alpha-D-phosphohexomutase alpha/beta/alpha domain-containing protein</fullName>
    </recommendedName>
</protein>
<name>S3K0V1_TREMA</name>
<sequence>MKSVFDKDFSSMILSASGWRTVFAASGDEEDASPELTEEKAALAVLAAKAFAQYIQNIKGKEAQIVVGTDTRPTGPAIADCMIRAFSAMNVKVRFVGISAAPEIMSYAKSADAFAYISASHNPIGHNGIKFGLSDGGVIPAEESAKLIASFKKLCGADTPEEDARALLRSCPEDVLKAVYAQNAQIKKDAVAVYESFTRRVVSAETDKAKQNAFFNNIKNTVKQSPLAVVCDMNGSARCLSIDASFLRENGIGFYAINDQAEKIVHAIIPEPENLVYCAREMERLHKECKNEVQLGYMPDCDGDRGNIVYWDQKTQKARVLAAQEVFALSVLSELAFRRFTKGEEKTAVAVNGPTSMRINDIAQAFGADVFRSEVGEANAVNLARSLREKGYVVPILGEGSNGGNITHPAAVRDPLNTLFALIKLLTIRDANGKKGLFHLWCALSGRESAYRGDFTLADIIQTLPAYATTGVSDKRALLHITQTDHARLKRNFQKLFCAQWREKEKDLRERYGIMSWEAAATVGINEILNPSDFGISGKGGLKIVFKNGAGENLAYMWMRGSGTEPVFRIMCDVKGGDKKLEAELIDWETAMLVQADAM</sequence>
<dbReference type="eggNOG" id="COG1109">
    <property type="taxonomic scope" value="Bacteria"/>
</dbReference>
<dbReference type="RefSeq" id="WP_016525127.1">
    <property type="nucleotide sequence ID" value="NZ_KE332518.1"/>
</dbReference>
<dbReference type="InterPro" id="IPR016055">
    <property type="entry name" value="A-D-PHexomutase_a/b/a-I/II/III"/>
</dbReference>
<dbReference type="SUPFAM" id="SSF55957">
    <property type="entry name" value="Phosphoglucomutase, C-terminal domain"/>
    <property type="match status" value="1"/>
</dbReference>
<dbReference type="InterPro" id="IPR036900">
    <property type="entry name" value="A-D-PHexomutase_C_sf"/>
</dbReference>
<dbReference type="GO" id="GO:0005975">
    <property type="term" value="P:carbohydrate metabolic process"/>
    <property type="evidence" value="ECO:0007669"/>
    <property type="project" value="InterPro"/>
</dbReference>
<dbReference type="Pfam" id="PF02878">
    <property type="entry name" value="PGM_PMM_I"/>
    <property type="match status" value="1"/>
</dbReference>
<evidence type="ECO:0000256" key="1">
    <source>
        <dbReference type="ARBA" id="ARBA00001946"/>
    </source>
</evidence>
<dbReference type="Gene3D" id="3.40.120.10">
    <property type="entry name" value="Alpha-D-Glucose-1,6-Bisphosphate, subunit A, domain 3"/>
    <property type="match status" value="3"/>
</dbReference>
<dbReference type="GO" id="GO:0004615">
    <property type="term" value="F:phosphomannomutase activity"/>
    <property type="evidence" value="ECO:0007669"/>
    <property type="project" value="TreeGrafter"/>
</dbReference>
<comment type="caution">
    <text evidence="5">The sequence shown here is derived from an EMBL/GenBank/DDBJ whole genome shotgun (WGS) entry which is preliminary data.</text>
</comment>
<dbReference type="Proteomes" id="UP000014541">
    <property type="component" value="Unassembled WGS sequence"/>
</dbReference>
<dbReference type="PATRIC" id="fig|1125699.3.peg.848"/>
<dbReference type="SUPFAM" id="SSF53738">
    <property type="entry name" value="Phosphoglucomutase, first 3 domains"/>
    <property type="match status" value="1"/>
</dbReference>
<dbReference type="STRING" id="1125699.HMPREF9194_00833"/>
<feature type="domain" description="Alpha-D-phosphohexomutase alpha/beta/alpha" evidence="4">
    <location>
        <begin position="40"/>
        <end position="153"/>
    </location>
</feature>
<dbReference type="PANTHER" id="PTHR42946:SF1">
    <property type="entry name" value="PHOSPHOGLUCOMUTASE (ALPHA-D-GLUCOSE-1,6-BISPHOSPHATE-DEPENDENT)"/>
    <property type="match status" value="1"/>
</dbReference>
<dbReference type="PANTHER" id="PTHR42946">
    <property type="entry name" value="PHOSPHOHEXOSE MUTASE"/>
    <property type="match status" value="1"/>
</dbReference>
<evidence type="ECO:0000256" key="3">
    <source>
        <dbReference type="ARBA" id="ARBA00022553"/>
    </source>
</evidence>
<dbReference type="AlphaFoldDB" id="S3K0V1"/>
<dbReference type="InterPro" id="IPR005844">
    <property type="entry name" value="A-D-PHexomutase_a/b/a-I"/>
</dbReference>
<dbReference type="HOGENOM" id="CLU_032204_0_0_12"/>
<keyword evidence="3" id="KW-0597">Phosphoprotein</keyword>
<comment type="cofactor">
    <cofactor evidence="1">
        <name>Mg(2+)</name>
        <dbReference type="ChEBI" id="CHEBI:18420"/>
    </cofactor>
</comment>
<reference evidence="5 6" key="1">
    <citation type="submission" date="2013-04" db="EMBL/GenBank/DDBJ databases">
        <title>The Genome Sequence of Treponema maltophilum ATCC 51939.</title>
        <authorList>
            <consortium name="The Broad Institute Genomics Platform"/>
            <person name="Earl A."/>
            <person name="Ward D."/>
            <person name="Feldgarden M."/>
            <person name="Gevers D."/>
            <person name="Leonetti C."/>
            <person name="Blanton J.M."/>
            <person name="Dewhirst F.E."/>
            <person name="Izard J."/>
            <person name="Walker B."/>
            <person name="Young S."/>
            <person name="Zeng Q."/>
            <person name="Gargeya S."/>
            <person name="Fitzgerald M."/>
            <person name="Haas B."/>
            <person name="Abouelleil A."/>
            <person name="Allen A.W."/>
            <person name="Alvarado L."/>
            <person name="Arachchi H.M."/>
            <person name="Berlin A.M."/>
            <person name="Chapman S.B."/>
            <person name="Gainer-Dewar J."/>
            <person name="Goldberg J."/>
            <person name="Griggs A."/>
            <person name="Gujja S."/>
            <person name="Hansen M."/>
            <person name="Howarth C."/>
            <person name="Imamovic A."/>
            <person name="Ireland A."/>
            <person name="Larimer J."/>
            <person name="McCowan C."/>
            <person name="Murphy C."/>
            <person name="Pearson M."/>
            <person name="Poon T.W."/>
            <person name="Priest M."/>
            <person name="Roberts A."/>
            <person name="Saif S."/>
            <person name="Shea T."/>
            <person name="Sisk P."/>
            <person name="Sykes S."/>
            <person name="Wortman J."/>
            <person name="Nusbaum C."/>
            <person name="Birren B."/>
        </authorList>
    </citation>
    <scope>NUCLEOTIDE SEQUENCE [LARGE SCALE GENOMIC DNA]</scope>
    <source>
        <strain evidence="5 6">ATCC 51939</strain>
    </source>
</reference>
<accession>S3K0V1</accession>
<dbReference type="EMBL" id="ATFF01000006">
    <property type="protein sequence ID" value="EPF30516.1"/>
    <property type="molecule type" value="Genomic_DNA"/>
</dbReference>
<evidence type="ECO:0000256" key="2">
    <source>
        <dbReference type="ARBA" id="ARBA00010231"/>
    </source>
</evidence>
<evidence type="ECO:0000259" key="4">
    <source>
        <dbReference type="Pfam" id="PF02878"/>
    </source>
</evidence>
<dbReference type="InterPro" id="IPR050060">
    <property type="entry name" value="Phosphoglucosamine_mutase"/>
</dbReference>
<gene>
    <name evidence="5" type="ORF">HMPREF9194_00833</name>
</gene>
<evidence type="ECO:0000313" key="6">
    <source>
        <dbReference type="Proteomes" id="UP000014541"/>
    </source>
</evidence>
<proteinExistence type="inferred from homology"/>
<evidence type="ECO:0000313" key="5">
    <source>
        <dbReference type="EMBL" id="EPF30516.1"/>
    </source>
</evidence>
<organism evidence="5 6">
    <name type="scientific">Treponema maltophilum ATCC 51939</name>
    <dbReference type="NCBI Taxonomy" id="1125699"/>
    <lineage>
        <taxon>Bacteria</taxon>
        <taxon>Pseudomonadati</taxon>
        <taxon>Spirochaetota</taxon>
        <taxon>Spirochaetia</taxon>
        <taxon>Spirochaetales</taxon>
        <taxon>Treponemataceae</taxon>
        <taxon>Treponema</taxon>
    </lineage>
</organism>
<keyword evidence="6" id="KW-1185">Reference proteome</keyword>